<gene>
    <name evidence="3" type="ORF">ENQ20_01820</name>
</gene>
<evidence type="ECO:0000313" key="3">
    <source>
        <dbReference type="EMBL" id="HDX30213.1"/>
    </source>
</evidence>
<dbReference type="Pfam" id="PF13439">
    <property type="entry name" value="Glyco_transf_4"/>
    <property type="match status" value="1"/>
</dbReference>
<comment type="caution">
    <text evidence="3">The sequence shown here is derived from an EMBL/GenBank/DDBJ whole genome shotgun (WGS) entry which is preliminary data.</text>
</comment>
<feature type="domain" description="Glycosyltransferase subfamily 4-like N-terminal" evidence="2">
    <location>
        <begin position="19"/>
        <end position="167"/>
    </location>
</feature>
<feature type="domain" description="Glycosyl transferase family 1" evidence="1">
    <location>
        <begin position="181"/>
        <end position="343"/>
    </location>
</feature>
<dbReference type="InterPro" id="IPR050194">
    <property type="entry name" value="Glycosyltransferase_grp1"/>
</dbReference>
<evidence type="ECO:0000259" key="2">
    <source>
        <dbReference type="Pfam" id="PF13439"/>
    </source>
</evidence>
<dbReference type="SUPFAM" id="SSF53756">
    <property type="entry name" value="UDP-Glycosyltransferase/glycogen phosphorylase"/>
    <property type="match status" value="1"/>
</dbReference>
<reference evidence="3" key="1">
    <citation type="journal article" date="2020" name="mSystems">
        <title>Genome- and Community-Level Interaction Insights into Carbon Utilization and Element Cycling Functions of Hydrothermarchaeota in Hydrothermal Sediment.</title>
        <authorList>
            <person name="Zhou Z."/>
            <person name="Liu Y."/>
            <person name="Xu W."/>
            <person name="Pan J."/>
            <person name="Luo Z.H."/>
            <person name="Li M."/>
        </authorList>
    </citation>
    <scope>NUCLEOTIDE SEQUENCE [LARGE SCALE GENOMIC DNA]</scope>
    <source>
        <strain evidence="3">SpSt-289</strain>
    </source>
</reference>
<dbReference type="EMBL" id="DSMG01000024">
    <property type="protein sequence ID" value="HDX30213.1"/>
    <property type="molecule type" value="Genomic_DNA"/>
</dbReference>
<dbReference type="PANTHER" id="PTHR45947">
    <property type="entry name" value="SULFOQUINOVOSYL TRANSFERASE SQD2"/>
    <property type="match status" value="1"/>
</dbReference>
<name>A0A7C1FIR7_9CHLR</name>
<dbReference type="Gene3D" id="3.40.50.2000">
    <property type="entry name" value="Glycogen Phosphorylase B"/>
    <property type="match status" value="2"/>
</dbReference>
<protein>
    <submittedName>
        <fullName evidence="3">Glycosyltransferase family 1 protein</fullName>
    </submittedName>
</protein>
<dbReference type="CDD" id="cd03801">
    <property type="entry name" value="GT4_PimA-like"/>
    <property type="match status" value="1"/>
</dbReference>
<dbReference type="GO" id="GO:0016757">
    <property type="term" value="F:glycosyltransferase activity"/>
    <property type="evidence" value="ECO:0007669"/>
    <property type="project" value="InterPro"/>
</dbReference>
<evidence type="ECO:0000259" key="1">
    <source>
        <dbReference type="Pfam" id="PF00534"/>
    </source>
</evidence>
<proteinExistence type="predicted"/>
<dbReference type="InterPro" id="IPR028098">
    <property type="entry name" value="Glyco_trans_4-like_N"/>
</dbReference>
<keyword evidence="3" id="KW-0808">Transferase</keyword>
<dbReference type="PANTHER" id="PTHR45947:SF3">
    <property type="entry name" value="SULFOQUINOVOSYL TRANSFERASE SQD2"/>
    <property type="match status" value="1"/>
</dbReference>
<accession>A0A7C1FIR7</accession>
<dbReference type="Pfam" id="PF00534">
    <property type="entry name" value="Glycos_transf_1"/>
    <property type="match status" value="1"/>
</dbReference>
<dbReference type="InterPro" id="IPR001296">
    <property type="entry name" value="Glyco_trans_1"/>
</dbReference>
<sequence length="368" mass="41153">MRVLLVSKAMVVGAYQRKAEEIAALGVELVVLTPPSWRDRRGVQALQPVYTSGYQLRSIPIRFNGAFHVHFYPTLPSEIRRIAPDLLHMDEEPYNFATWLALRAAQRQRVPALFFTWQNLLRRYPPPFSWFERNNYTAAVAAIAGSQEAADVLRRKGYAGKLAVIPQFGVDAAHFVPVQERNAPAKRLHIGYAGGLLPEKGLDDLLYACARLRGEWRLTLAGEGSERMKLERLAASLGLASRVLFAGRIASTEMPAFYRSLDVLVLPSRTLPNWKEQFGRVLIEAMACEVPVVGSSSGEIPQVVGDAGLIFPEGDHQALAERLQGLLENPEVRLRLAQAGRRRVLAQFTMQQVAQRTVAFYRAVLERL</sequence>
<organism evidence="3">
    <name type="scientific">Caldilinea aerophila</name>
    <dbReference type="NCBI Taxonomy" id="133453"/>
    <lineage>
        <taxon>Bacteria</taxon>
        <taxon>Bacillati</taxon>
        <taxon>Chloroflexota</taxon>
        <taxon>Caldilineae</taxon>
        <taxon>Caldilineales</taxon>
        <taxon>Caldilineaceae</taxon>
        <taxon>Caldilinea</taxon>
    </lineage>
</organism>
<dbReference type="AlphaFoldDB" id="A0A7C1FIR7"/>